<sequence>MKALVVIANGSEELEAVTIIDILARAKIQVTTATINSNLETACSRGVKIMADKFLSECNEQYDVIAIPGGLPGADNLAGSQLLIQKIKEQLAANRFVAAICASPAIVLEGNGIIEGRKCTAYPSFQPKLANQSAVHQRVVVDNHLITSQAPGSAIEFSLEIIRQLKGEEAMREVEKPLVLSFKY</sequence>
<dbReference type="NCBIfam" id="TIGR01383">
    <property type="entry name" value="not_thiJ"/>
    <property type="match status" value="1"/>
</dbReference>
<dbReference type="GO" id="GO:1903189">
    <property type="term" value="P:glyoxal metabolic process"/>
    <property type="evidence" value="ECO:0007669"/>
    <property type="project" value="TreeGrafter"/>
</dbReference>
<dbReference type="VEuPathDB" id="AmoebaDB:EHI8A_006770"/>
<proteinExistence type="predicted"/>
<dbReference type="VEuPathDB" id="AmoebaDB:EHI_027600"/>
<dbReference type="InterPro" id="IPR006287">
    <property type="entry name" value="DJ-1"/>
</dbReference>
<dbReference type="InterPro" id="IPR002818">
    <property type="entry name" value="DJ-1/PfpI"/>
</dbReference>
<dbReference type="Gene3D" id="3.40.50.880">
    <property type="match status" value="1"/>
</dbReference>
<dbReference type="PANTHER" id="PTHR48094:SF12">
    <property type="entry name" value="PARKINSON DISEASE PROTEIN 7 HOMOLOG"/>
    <property type="match status" value="1"/>
</dbReference>
<dbReference type="OMA" id="KATCYPG"/>
<dbReference type="InterPro" id="IPR050325">
    <property type="entry name" value="Prot/Nucl_acid_deglycase"/>
</dbReference>
<dbReference type="EMBL" id="BDEQ01000001">
    <property type="protein sequence ID" value="GAT95214.1"/>
    <property type="molecule type" value="Genomic_DNA"/>
</dbReference>
<dbReference type="GO" id="GO:0005634">
    <property type="term" value="C:nucleus"/>
    <property type="evidence" value="ECO:0007669"/>
    <property type="project" value="TreeGrafter"/>
</dbReference>
<accession>A0A5K1UNH2</accession>
<name>A0A5K1UNH2_ENTHI</name>
<dbReference type="InterPro" id="IPR029062">
    <property type="entry name" value="Class_I_gatase-like"/>
</dbReference>
<evidence type="ECO:0000313" key="2">
    <source>
        <dbReference type="EMBL" id="GAT95214.1"/>
    </source>
</evidence>
<dbReference type="CDD" id="cd03135">
    <property type="entry name" value="GATase1_DJ-1"/>
    <property type="match status" value="1"/>
</dbReference>
<feature type="domain" description="DJ-1/PfpI" evidence="1">
    <location>
        <begin position="1"/>
        <end position="164"/>
    </location>
</feature>
<dbReference type="Pfam" id="PF01965">
    <property type="entry name" value="DJ-1_PfpI"/>
    <property type="match status" value="1"/>
</dbReference>
<comment type="caution">
    <text evidence="2">The sequence shown here is derived from an EMBL/GenBank/DDBJ whole genome shotgun (WGS) entry which is preliminary data.</text>
</comment>
<dbReference type="VEuPathDB" id="AmoebaDB:EHI5A_015310"/>
<dbReference type="SUPFAM" id="SSF52317">
    <property type="entry name" value="Class I glutamine amidotransferase-like"/>
    <property type="match status" value="1"/>
</dbReference>
<dbReference type="PANTHER" id="PTHR48094">
    <property type="entry name" value="PROTEIN/NUCLEIC ACID DEGLYCASE DJ-1-RELATED"/>
    <property type="match status" value="1"/>
</dbReference>
<dbReference type="GO" id="GO:0005739">
    <property type="term" value="C:mitochondrion"/>
    <property type="evidence" value="ECO:0007669"/>
    <property type="project" value="TreeGrafter"/>
</dbReference>
<reference evidence="2 3" key="1">
    <citation type="submission" date="2016-05" db="EMBL/GenBank/DDBJ databases">
        <title>First whole genome sequencing of Entamoeba histolytica HM1:IMSS-clone-6.</title>
        <authorList>
            <person name="Mukherjee Avik.K."/>
            <person name="Izumyama S."/>
            <person name="Nakada-Tsukui K."/>
            <person name="Nozaki T."/>
        </authorList>
    </citation>
    <scope>NUCLEOTIDE SEQUENCE [LARGE SCALE GENOMIC DNA]</scope>
    <source>
        <strain evidence="2 3">HM1:IMSS clone 6</strain>
    </source>
</reference>
<dbReference type="AlphaFoldDB" id="A0A5K1UNH2"/>
<dbReference type="VEuPathDB" id="AmoebaDB:EHI7A_006080"/>
<protein>
    <submittedName>
        <fullName evidence="2">4-methyl 5b-hydroxyethyl-thiazol monophosphate biosynthesis enzyme putative</fullName>
    </submittedName>
</protein>
<dbReference type="FunFam" id="3.40.50.880:FF:000122">
    <property type="entry name" value="4-methyl-5(B-hydroxyethyl)-thiazol monophosphate biosynthesis enzyme, putative"/>
    <property type="match status" value="1"/>
</dbReference>
<dbReference type="VEuPathDB" id="AmoebaDB:KM1_017710"/>
<evidence type="ECO:0000259" key="1">
    <source>
        <dbReference type="Pfam" id="PF01965"/>
    </source>
</evidence>
<dbReference type="GO" id="GO:0006979">
    <property type="term" value="P:response to oxidative stress"/>
    <property type="evidence" value="ECO:0007669"/>
    <property type="project" value="TreeGrafter"/>
</dbReference>
<organism evidence="2 3">
    <name type="scientific">Entamoeba histolytica</name>
    <dbReference type="NCBI Taxonomy" id="5759"/>
    <lineage>
        <taxon>Eukaryota</taxon>
        <taxon>Amoebozoa</taxon>
        <taxon>Evosea</taxon>
        <taxon>Archamoebae</taxon>
        <taxon>Mastigamoebida</taxon>
        <taxon>Entamoebidae</taxon>
        <taxon>Entamoeba</taxon>
    </lineage>
</organism>
<gene>
    <name evidence="2" type="ORF">CL6EHI_027600</name>
</gene>
<evidence type="ECO:0000313" key="3">
    <source>
        <dbReference type="Proteomes" id="UP000078387"/>
    </source>
</evidence>
<dbReference type="Proteomes" id="UP000078387">
    <property type="component" value="Unassembled WGS sequence"/>
</dbReference>